<gene>
    <name evidence="2" type="ORF">E0W69_015040</name>
</gene>
<keyword evidence="1" id="KW-1133">Transmembrane helix</keyword>
<evidence type="ECO:0000256" key="1">
    <source>
        <dbReference type="SAM" id="Phobius"/>
    </source>
</evidence>
<accession>A0A5P2G3Y4</accession>
<dbReference type="RefSeq" id="WP_131330873.1">
    <property type="nucleotide sequence ID" value="NZ_CP044016.1"/>
</dbReference>
<sequence>MKEKKLKKVKSLVIILKVIIIGYFLFSAYNNRQDFINGFKDGATKYTLLSAGSEKQIVGISQFMITNKAGKESSYIFIELIFVSIISIIAIVLIFQIFRLLNNLQSLHIFDKSNISLINHIIITIALWGIFYNLYLILDTHDKTKGLSIKDYTISSFSITDLDLTFIVYIIIFSIISIIWNYAIDIKSEHSLTV</sequence>
<dbReference type="KEGG" id="arac:E0W69_015040"/>
<organism evidence="2 3">
    <name type="scientific">Rhizosphaericola mali</name>
    <dbReference type="NCBI Taxonomy" id="2545455"/>
    <lineage>
        <taxon>Bacteria</taxon>
        <taxon>Pseudomonadati</taxon>
        <taxon>Bacteroidota</taxon>
        <taxon>Chitinophagia</taxon>
        <taxon>Chitinophagales</taxon>
        <taxon>Chitinophagaceae</taxon>
        <taxon>Rhizosphaericola</taxon>
    </lineage>
</organism>
<evidence type="ECO:0000313" key="3">
    <source>
        <dbReference type="Proteomes" id="UP000292424"/>
    </source>
</evidence>
<proteinExistence type="predicted"/>
<protein>
    <submittedName>
        <fullName evidence="2">DUF2975 domain-containing protein</fullName>
    </submittedName>
</protein>
<reference evidence="2 3" key="1">
    <citation type="submission" date="2019-09" db="EMBL/GenBank/DDBJ databases">
        <title>Complete genome sequence of Arachidicoccus sp. B3-10 isolated from apple orchard soil.</title>
        <authorList>
            <person name="Kim H.S."/>
            <person name="Han K.-I."/>
            <person name="Suh M.K."/>
            <person name="Lee K.C."/>
            <person name="Eom M.K."/>
            <person name="Kim J.-S."/>
            <person name="Kang S.W."/>
            <person name="Sin Y."/>
            <person name="Lee J.-S."/>
        </authorList>
    </citation>
    <scope>NUCLEOTIDE SEQUENCE [LARGE SCALE GENOMIC DNA]</scope>
    <source>
        <strain evidence="2 3">B3-10</strain>
    </source>
</reference>
<dbReference type="Proteomes" id="UP000292424">
    <property type="component" value="Chromosome"/>
</dbReference>
<keyword evidence="1" id="KW-0472">Membrane</keyword>
<name>A0A5P2G3Y4_9BACT</name>
<dbReference type="Pfam" id="PF11188">
    <property type="entry name" value="DUF2975"/>
    <property type="match status" value="1"/>
</dbReference>
<keyword evidence="3" id="KW-1185">Reference proteome</keyword>
<evidence type="ECO:0000313" key="2">
    <source>
        <dbReference type="EMBL" id="QES89917.1"/>
    </source>
</evidence>
<keyword evidence="1" id="KW-0812">Transmembrane</keyword>
<feature type="transmembrane region" description="Helical" evidence="1">
    <location>
        <begin position="166"/>
        <end position="184"/>
    </location>
</feature>
<feature type="transmembrane region" description="Helical" evidence="1">
    <location>
        <begin position="74"/>
        <end position="97"/>
    </location>
</feature>
<dbReference type="InterPro" id="IPR021354">
    <property type="entry name" value="DUF2975"/>
</dbReference>
<dbReference type="EMBL" id="CP044016">
    <property type="protein sequence ID" value="QES89917.1"/>
    <property type="molecule type" value="Genomic_DNA"/>
</dbReference>
<feature type="transmembrane region" description="Helical" evidence="1">
    <location>
        <begin position="117"/>
        <end position="138"/>
    </location>
</feature>
<dbReference type="AlphaFoldDB" id="A0A5P2G3Y4"/>
<feature type="transmembrane region" description="Helical" evidence="1">
    <location>
        <begin position="12"/>
        <end position="29"/>
    </location>
</feature>